<keyword evidence="2" id="KW-1133">Transmembrane helix</keyword>
<evidence type="ECO:0000256" key="1">
    <source>
        <dbReference type="SAM" id="MobiDB-lite"/>
    </source>
</evidence>
<organism evidence="3 4">
    <name type="scientific">Halogeometricum borinquense</name>
    <dbReference type="NCBI Taxonomy" id="60847"/>
    <lineage>
        <taxon>Archaea</taxon>
        <taxon>Methanobacteriati</taxon>
        <taxon>Methanobacteriota</taxon>
        <taxon>Stenosarchaea group</taxon>
        <taxon>Halobacteria</taxon>
        <taxon>Halobacteriales</taxon>
        <taxon>Haloferacaceae</taxon>
        <taxon>Halogeometricum</taxon>
    </lineage>
</organism>
<keyword evidence="2" id="KW-0472">Membrane</keyword>
<protein>
    <submittedName>
        <fullName evidence="3">Uncharacterized protein</fullName>
    </submittedName>
</protein>
<accession>A0A482TKS3</accession>
<feature type="transmembrane region" description="Helical" evidence="2">
    <location>
        <begin position="139"/>
        <end position="162"/>
    </location>
</feature>
<dbReference type="EMBL" id="RZHH01000002">
    <property type="protein sequence ID" value="RYJ13495.1"/>
    <property type="molecule type" value="Genomic_DNA"/>
</dbReference>
<feature type="region of interest" description="Disordered" evidence="1">
    <location>
        <begin position="1"/>
        <end position="79"/>
    </location>
</feature>
<dbReference type="AlphaFoldDB" id="A0A482TKS3"/>
<feature type="transmembrane region" description="Helical" evidence="2">
    <location>
        <begin position="228"/>
        <end position="250"/>
    </location>
</feature>
<feature type="compositionally biased region" description="Acidic residues" evidence="1">
    <location>
        <begin position="38"/>
        <end position="54"/>
    </location>
</feature>
<dbReference type="Pfam" id="PF24334">
    <property type="entry name" value="DUF7502"/>
    <property type="match status" value="1"/>
</dbReference>
<proteinExistence type="predicted"/>
<dbReference type="Proteomes" id="UP000294028">
    <property type="component" value="Unassembled WGS sequence"/>
</dbReference>
<name>A0A482TKS3_9EURY</name>
<feature type="compositionally biased region" description="Acidic residues" evidence="1">
    <location>
        <begin position="270"/>
        <end position="283"/>
    </location>
</feature>
<feature type="region of interest" description="Disordered" evidence="1">
    <location>
        <begin position="256"/>
        <end position="327"/>
    </location>
</feature>
<feature type="transmembrane region" description="Helical" evidence="2">
    <location>
        <begin position="97"/>
        <end position="119"/>
    </location>
</feature>
<gene>
    <name evidence="3" type="ORF">ELS19_05635</name>
</gene>
<feature type="compositionally biased region" description="Low complexity" evidence="1">
    <location>
        <begin position="59"/>
        <end position="71"/>
    </location>
</feature>
<sequence length="367" mass="38640">MMTEANDEREFDADSGFDWTVESQDGAGDAATAVSNGDSDETDDSDDSNEVTPDEAEKAAGVANEATANETAADRDTSTAQMRAAISEVRREGRKIAFLYALLDAGLVALAVNIGLRLFRPDALGGALSLPGAVAGAGGVVPATIYGSTIAGLGIGILTFVAEFSFRTRRPLVEQFETANPAVREELRTARDSIEDGTDTEMARHLYEDVLGDLRETSSLELVGTRRVVVTSLLVVVVSLASIHVAVVGLDLSQTFDDGDQAGSLQPNPDEPDREDEDLEDGEQILGDAENISAGDESINASVQGTGSGEGTSGSTAPPSSYDDSGFADAAVESQQAGYAESENVEDAELIREYNLKIRDEDDEDDT</sequence>
<comment type="caution">
    <text evidence="3">The sequence shown here is derived from an EMBL/GenBank/DDBJ whole genome shotgun (WGS) entry which is preliminary data.</text>
</comment>
<feature type="compositionally biased region" description="Acidic residues" evidence="1">
    <location>
        <begin position="1"/>
        <end position="15"/>
    </location>
</feature>
<dbReference type="InterPro" id="IPR055925">
    <property type="entry name" value="DUF7502"/>
</dbReference>
<evidence type="ECO:0000256" key="2">
    <source>
        <dbReference type="SAM" id="Phobius"/>
    </source>
</evidence>
<evidence type="ECO:0000313" key="3">
    <source>
        <dbReference type="EMBL" id="RYJ13495.1"/>
    </source>
</evidence>
<evidence type="ECO:0000313" key="4">
    <source>
        <dbReference type="Proteomes" id="UP000294028"/>
    </source>
</evidence>
<reference evidence="3 4" key="1">
    <citation type="submission" date="2018-12" db="EMBL/GenBank/DDBJ databases">
        <title>Genome analysis provides insights into bioremediation potentialities of Halogeometricum borinquense strain N11.</title>
        <authorList>
            <person name="Najjari A."/>
            <person name="Youssef N."/>
            <person name="Fhoula I."/>
            <person name="Ben Dhia O."/>
            <person name="Mahjoubi M."/>
            <person name="Ouzari H.I."/>
            <person name="Cherif A."/>
        </authorList>
    </citation>
    <scope>NUCLEOTIDE SEQUENCE [LARGE SCALE GENOMIC DNA]</scope>
    <source>
        <strain evidence="3 4">N11</strain>
    </source>
</reference>
<keyword evidence="2" id="KW-0812">Transmembrane</keyword>